<dbReference type="AlphaFoldDB" id="A0A1E1J391"/>
<dbReference type="EMBL" id="CALQ01001489">
    <property type="protein sequence ID" value="CCM18059.1"/>
    <property type="molecule type" value="Genomic_DNA"/>
</dbReference>
<evidence type="ECO:0000313" key="2">
    <source>
        <dbReference type="EMBL" id="CCM18059.1"/>
    </source>
</evidence>
<accession>A0A1E1J391</accession>
<feature type="chain" id="PRO_5009113860" evidence="1">
    <location>
        <begin position="22"/>
        <end position="144"/>
    </location>
</feature>
<keyword evidence="1" id="KW-0732">Signal</keyword>
<organism evidence="2">
    <name type="scientific">Leishmania guyanensis</name>
    <dbReference type="NCBI Taxonomy" id="5670"/>
    <lineage>
        <taxon>Eukaryota</taxon>
        <taxon>Discoba</taxon>
        <taxon>Euglenozoa</taxon>
        <taxon>Kinetoplastea</taxon>
        <taxon>Metakinetoplastina</taxon>
        <taxon>Trypanosomatida</taxon>
        <taxon>Trypanosomatidae</taxon>
        <taxon>Leishmaniinae</taxon>
        <taxon>Leishmania</taxon>
        <taxon>Leishmania guyanensis species complex</taxon>
    </lineage>
</organism>
<reference evidence="2" key="1">
    <citation type="submission" date="2012-08" db="EMBL/GenBank/DDBJ databases">
        <title>Comparative genomics of metastatic and non-metastatic Leishmania guyanensis provides insights into polygenic factors involved in Leishmania RNA virus infection.</title>
        <authorList>
            <person name="Smith D."/>
            <person name="Hertz-Fowler C."/>
            <person name="Martin R."/>
            <person name="Dickens N."/>
            <person name="Fasel N."/>
            <person name="Falquet L."/>
            <person name="Beverley S."/>
            <person name="Zangger H."/>
            <person name="Calderon-Copete S."/>
            <person name="Mottram J."/>
            <person name="Xenarios I."/>
        </authorList>
    </citation>
    <scope>NUCLEOTIDE SEQUENCE</scope>
    <source>
        <strain evidence="2">MHOM/BR/75/M4147/SSU:IR2SAT-LUC</strain>
    </source>
</reference>
<proteinExistence type="predicted"/>
<name>A0A1E1J391_LEIGU</name>
<feature type="signal peptide" evidence="1">
    <location>
        <begin position="1"/>
        <end position="21"/>
    </location>
</feature>
<sequence>MCSTFLILLVSLLGTVMPIMAKYIAVLRDNPFVFTAGKTAAADVLPSVSTVYLIHECAEAFHKTCVRDVFKGYNPHSSLVALVAVLMVQTIDLQFTAIAERWLKANQQDDVLGMDVVIVDTGGASAAAAPSTDASECKPRGSRT</sequence>
<evidence type="ECO:0000256" key="1">
    <source>
        <dbReference type="SAM" id="SignalP"/>
    </source>
</evidence>
<gene>
    <name evidence="2" type="primary">LgM4147LRVhigh.31.01820.01500</name>
    <name evidence="2" type="ORF">BN36_3155480</name>
</gene>
<protein>
    <submittedName>
        <fullName evidence="2">Putative iron/zinc transporter protein-like protein</fullName>
    </submittedName>
</protein>